<feature type="compositionally biased region" description="Low complexity" evidence="3">
    <location>
        <begin position="9"/>
        <end position="32"/>
    </location>
</feature>
<name>A0A445IZI3_GLYSO</name>
<feature type="region of interest" description="Disordered" evidence="3">
    <location>
        <begin position="1"/>
        <end position="60"/>
    </location>
</feature>
<keyword evidence="1" id="KW-0505">Motor protein</keyword>
<organism evidence="9 10">
    <name type="scientific">Glycine soja</name>
    <name type="common">Wild soybean</name>
    <dbReference type="NCBI Taxonomy" id="3848"/>
    <lineage>
        <taxon>Eukaryota</taxon>
        <taxon>Viridiplantae</taxon>
        <taxon>Streptophyta</taxon>
        <taxon>Embryophyta</taxon>
        <taxon>Tracheophyta</taxon>
        <taxon>Spermatophyta</taxon>
        <taxon>Magnoliopsida</taxon>
        <taxon>eudicotyledons</taxon>
        <taxon>Gunneridae</taxon>
        <taxon>Pentapetalae</taxon>
        <taxon>rosids</taxon>
        <taxon>fabids</taxon>
        <taxon>Fabales</taxon>
        <taxon>Fabaceae</taxon>
        <taxon>Papilionoideae</taxon>
        <taxon>50 kb inversion clade</taxon>
        <taxon>NPAAA clade</taxon>
        <taxon>indigoferoid/millettioid clade</taxon>
        <taxon>Phaseoleae</taxon>
        <taxon>Glycine</taxon>
        <taxon>Glycine subgen. Soja</taxon>
    </lineage>
</organism>
<evidence type="ECO:0000256" key="3">
    <source>
        <dbReference type="SAM" id="MobiDB-lite"/>
    </source>
</evidence>
<comment type="caution">
    <text evidence="9">The sequence shown here is derived from an EMBL/GenBank/DDBJ whole genome shotgun (WGS) entry which is preliminary data.</text>
</comment>
<dbReference type="EMBL" id="QZWG01000009">
    <property type="protein sequence ID" value="RZB91528.1"/>
    <property type="molecule type" value="Genomic_DNA"/>
</dbReference>
<comment type="similarity">
    <text evidence="2">Belongs to the TRAFAC class myosin-kinesin ATPase superfamily. Kinesin family.</text>
</comment>
<gene>
    <name evidence="9" type="ORF">D0Y65_023786</name>
</gene>
<evidence type="ECO:0000259" key="4">
    <source>
        <dbReference type="PROSITE" id="PS50067"/>
    </source>
</evidence>
<feature type="compositionally biased region" description="Low complexity" evidence="3">
    <location>
        <begin position="43"/>
        <end position="52"/>
    </location>
</feature>
<accession>A0A445IZI3</accession>
<reference evidence="9 10" key="1">
    <citation type="submission" date="2018-09" db="EMBL/GenBank/DDBJ databases">
        <title>A high-quality reference genome of wild soybean provides a powerful tool to mine soybean genomes.</title>
        <authorList>
            <person name="Xie M."/>
            <person name="Chung C.Y.L."/>
            <person name="Li M.-W."/>
            <person name="Wong F.-L."/>
            <person name="Chan T.-F."/>
            <person name="Lam H.-M."/>
        </authorList>
    </citation>
    <scope>NUCLEOTIDE SEQUENCE [LARGE SCALE GENOMIC DNA]</scope>
    <source>
        <strain evidence="10">cv. W05</strain>
        <tissue evidence="9">Hypocotyl of etiolated seedlings</tissue>
    </source>
</reference>
<evidence type="ECO:0000313" key="7">
    <source>
        <dbReference type="EMBL" id="RZB91526.1"/>
    </source>
</evidence>
<evidence type="ECO:0000313" key="6">
    <source>
        <dbReference type="EMBL" id="RZB91525.1"/>
    </source>
</evidence>
<dbReference type="GO" id="GO:0003777">
    <property type="term" value="F:microtubule motor activity"/>
    <property type="evidence" value="ECO:0007669"/>
    <property type="project" value="InterPro"/>
</dbReference>
<comment type="caution">
    <text evidence="2">Lacks conserved residue(s) required for the propagation of feature annotation.</text>
</comment>
<dbReference type="GO" id="GO:0007018">
    <property type="term" value="P:microtubule-based movement"/>
    <property type="evidence" value="ECO:0007669"/>
    <property type="project" value="InterPro"/>
</dbReference>
<sequence>MASKRSAKSKGLGLSGSKAANSPSSSTTSSSKLFLETSVDGMSSPASSSARSKTPCSFSESVPLDAKENVAVTVRFRPLNPREIRQGEEIAWYAD</sequence>
<evidence type="ECO:0000313" key="10">
    <source>
        <dbReference type="Proteomes" id="UP000289340"/>
    </source>
</evidence>
<dbReference type="EMBL" id="QZWG01000009">
    <property type="protein sequence ID" value="RZB91526.1"/>
    <property type="molecule type" value="Genomic_DNA"/>
</dbReference>
<evidence type="ECO:0000313" key="9">
    <source>
        <dbReference type="EMBL" id="RZB91528.1"/>
    </source>
</evidence>
<dbReference type="Proteomes" id="UP000289340">
    <property type="component" value="Chromosome 9"/>
</dbReference>
<dbReference type="GO" id="GO:0005524">
    <property type="term" value="F:ATP binding"/>
    <property type="evidence" value="ECO:0007669"/>
    <property type="project" value="InterPro"/>
</dbReference>
<evidence type="ECO:0000256" key="1">
    <source>
        <dbReference type="ARBA" id="ARBA00023175"/>
    </source>
</evidence>
<evidence type="ECO:0000256" key="2">
    <source>
        <dbReference type="PROSITE-ProRule" id="PRU00283"/>
    </source>
</evidence>
<feature type="domain" description="Kinesin motor" evidence="4">
    <location>
        <begin position="69"/>
        <end position="95"/>
    </location>
</feature>
<evidence type="ECO:0000313" key="8">
    <source>
        <dbReference type="EMBL" id="RZB91527.1"/>
    </source>
</evidence>
<evidence type="ECO:0000313" key="5">
    <source>
        <dbReference type="EMBL" id="RZB91524.1"/>
    </source>
</evidence>
<dbReference type="EMBL" id="QZWG01000009">
    <property type="protein sequence ID" value="RZB91524.1"/>
    <property type="molecule type" value="Genomic_DNA"/>
</dbReference>
<dbReference type="EMBL" id="QZWG01000009">
    <property type="protein sequence ID" value="RZB91527.1"/>
    <property type="molecule type" value="Genomic_DNA"/>
</dbReference>
<proteinExistence type="inferred from homology"/>
<dbReference type="AlphaFoldDB" id="A0A445IZI3"/>
<keyword evidence="10" id="KW-1185">Reference proteome</keyword>
<dbReference type="InterPro" id="IPR001752">
    <property type="entry name" value="Kinesin_motor_dom"/>
</dbReference>
<dbReference type="EMBL" id="QZWG01000009">
    <property type="protein sequence ID" value="RZB91525.1"/>
    <property type="molecule type" value="Genomic_DNA"/>
</dbReference>
<dbReference type="GO" id="GO:0008017">
    <property type="term" value="F:microtubule binding"/>
    <property type="evidence" value="ECO:0007669"/>
    <property type="project" value="InterPro"/>
</dbReference>
<dbReference type="PROSITE" id="PS50067">
    <property type="entry name" value="KINESIN_MOTOR_2"/>
    <property type="match status" value="1"/>
</dbReference>
<protein>
    <submittedName>
        <fullName evidence="5">Kinesin-like protein KIN-7K, chloroplastic isoform A</fullName>
    </submittedName>
    <submittedName>
        <fullName evidence="6">Kinesin-like protein KIN-7K, chloroplastic isoform B</fullName>
    </submittedName>
    <submittedName>
        <fullName evidence="7">Kinesin-like protein KIN-7K, chloroplastic isoform C</fullName>
    </submittedName>
    <submittedName>
        <fullName evidence="8">Kinesin-like protein KIN-7K, chloroplastic isoform D</fullName>
    </submittedName>
    <submittedName>
        <fullName evidence="9">Kinesin-like protein KIN-7K, chloroplastic isoform E</fullName>
    </submittedName>
</protein>